<feature type="region of interest" description="Disordered" evidence="1">
    <location>
        <begin position="240"/>
        <end position="261"/>
    </location>
</feature>
<dbReference type="Proteomes" id="UP000023152">
    <property type="component" value="Unassembled WGS sequence"/>
</dbReference>
<dbReference type="SUPFAM" id="SSF52540">
    <property type="entry name" value="P-loop containing nucleoside triphosphate hydrolases"/>
    <property type="match status" value="1"/>
</dbReference>
<dbReference type="GO" id="GO:0005524">
    <property type="term" value="F:ATP binding"/>
    <property type="evidence" value="ECO:0007669"/>
    <property type="project" value="InterPro"/>
</dbReference>
<dbReference type="GO" id="GO:0003777">
    <property type="term" value="F:microtubule motor activity"/>
    <property type="evidence" value="ECO:0007669"/>
    <property type="project" value="InterPro"/>
</dbReference>
<feature type="domain" description="Kinesin motor" evidence="3">
    <location>
        <begin position="2"/>
        <end position="40"/>
    </location>
</feature>
<reference evidence="4 5" key="1">
    <citation type="journal article" date="2013" name="Curr. Biol.">
        <title>The Genome of the Foraminiferan Reticulomyxa filosa.</title>
        <authorList>
            <person name="Glockner G."/>
            <person name="Hulsmann N."/>
            <person name="Schleicher M."/>
            <person name="Noegel A.A."/>
            <person name="Eichinger L."/>
            <person name="Gallinger C."/>
            <person name="Pawlowski J."/>
            <person name="Sierra R."/>
            <person name="Euteneuer U."/>
            <person name="Pillet L."/>
            <person name="Moustafa A."/>
            <person name="Platzer M."/>
            <person name="Groth M."/>
            <person name="Szafranski K."/>
            <person name="Schliwa M."/>
        </authorList>
    </citation>
    <scope>NUCLEOTIDE SEQUENCE [LARGE SCALE GENOMIC DNA]</scope>
</reference>
<evidence type="ECO:0000256" key="2">
    <source>
        <dbReference type="SAM" id="Phobius"/>
    </source>
</evidence>
<name>X6MUZ3_RETFI</name>
<dbReference type="Gene3D" id="3.40.850.10">
    <property type="entry name" value="Kinesin motor domain"/>
    <property type="match status" value="1"/>
</dbReference>
<evidence type="ECO:0000259" key="3">
    <source>
        <dbReference type="Pfam" id="PF00225"/>
    </source>
</evidence>
<dbReference type="InterPro" id="IPR036961">
    <property type="entry name" value="Kinesin_motor_dom_sf"/>
</dbReference>
<dbReference type="EMBL" id="ASPP01016583">
    <property type="protein sequence ID" value="ETO17456.1"/>
    <property type="molecule type" value="Genomic_DNA"/>
</dbReference>
<keyword evidence="2" id="KW-0472">Membrane</keyword>
<feature type="transmembrane region" description="Helical" evidence="2">
    <location>
        <begin position="37"/>
        <end position="60"/>
    </location>
</feature>
<evidence type="ECO:0000313" key="4">
    <source>
        <dbReference type="EMBL" id="ETO17456.1"/>
    </source>
</evidence>
<keyword evidence="2" id="KW-0812">Transmembrane</keyword>
<proteinExistence type="predicted"/>
<dbReference type="InterPro" id="IPR027417">
    <property type="entry name" value="P-loop_NTPase"/>
</dbReference>
<dbReference type="GO" id="GO:0008017">
    <property type="term" value="F:microtubule binding"/>
    <property type="evidence" value="ECO:0007669"/>
    <property type="project" value="InterPro"/>
</dbReference>
<evidence type="ECO:0000256" key="1">
    <source>
        <dbReference type="SAM" id="MobiDB-lite"/>
    </source>
</evidence>
<evidence type="ECO:0000313" key="5">
    <source>
        <dbReference type="Proteomes" id="UP000023152"/>
    </source>
</evidence>
<accession>X6MUZ3</accession>
<organism evidence="4 5">
    <name type="scientific">Reticulomyxa filosa</name>
    <dbReference type="NCBI Taxonomy" id="46433"/>
    <lineage>
        <taxon>Eukaryota</taxon>
        <taxon>Sar</taxon>
        <taxon>Rhizaria</taxon>
        <taxon>Retaria</taxon>
        <taxon>Foraminifera</taxon>
        <taxon>Monothalamids</taxon>
        <taxon>Reticulomyxidae</taxon>
        <taxon>Reticulomyxa</taxon>
    </lineage>
</organism>
<dbReference type="InterPro" id="IPR001752">
    <property type="entry name" value="Kinesin_motor_dom"/>
</dbReference>
<keyword evidence="2" id="KW-1133">Transmembrane helix</keyword>
<keyword evidence="5" id="KW-1185">Reference proteome</keyword>
<dbReference type="AlphaFoldDB" id="X6MUZ3"/>
<dbReference type="Pfam" id="PF00225">
    <property type="entry name" value="Kinesin"/>
    <property type="match status" value="1"/>
</dbReference>
<comment type="caution">
    <text evidence="4">The sequence shown here is derived from an EMBL/GenBank/DDBJ whole genome shotgun (WGS) entry which is preliminary data.</text>
</comment>
<dbReference type="GO" id="GO:0007018">
    <property type="term" value="P:microtubule-based movement"/>
    <property type="evidence" value="ECO:0007669"/>
    <property type="project" value="InterPro"/>
</dbReference>
<protein>
    <recommendedName>
        <fullName evidence="3">Kinesin motor domain-containing protein</fullName>
    </recommendedName>
</protein>
<feature type="compositionally biased region" description="Acidic residues" evidence="1">
    <location>
        <begin position="240"/>
        <end position="257"/>
    </location>
</feature>
<gene>
    <name evidence="4" type="ORF">RFI_19867</name>
</gene>
<sequence>MTDAMSINRFLSASSNVIAAIRNKDPHVPYRNSKLTFFLEIINCFLHLYLLFIITTTFFYKISISKYLLLEIIDCKTLKKKKMCNCFMLSSSEQIKLRLNFYRESLDECDDKPYHKCIRYPHLSVIVAVTLGTTYYKLIDKEDHFTWIIYKLSYVDWSIGYGIGHRVGDVELRLCKQEILSNTYIKTLFDWSQTKKKKNMSIKKDNRMFLSLLGHNGDGAARQLDKMLIAMILGEADADADGNEDNEYSDQANEQEDPLNNPNLPPWAKDEAFIEQVYSNSNKCNNKNLKVSMVKNSDTSTQASSRGGRGSRFASGYFGRRKHYRFPPRGKITRFPVTPF</sequence>